<comment type="caution">
    <text evidence="2">The sequence shown here is derived from an EMBL/GenBank/DDBJ whole genome shotgun (WGS) entry which is preliminary data.</text>
</comment>
<dbReference type="EMBL" id="MU853576">
    <property type="protein sequence ID" value="KAK4144562.1"/>
    <property type="molecule type" value="Genomic_DNA"/>
</dbReference>
<dbReference type="InterPro" id="IPR051150">
    <property type="entry name" value="SWT21/TCAB1_mRNA_Telomere"/>
</dbReference>
<reference evidence="2" key="2">
    <citation type="submission" date="2023-05" db="EMBL/GenBank/DDBJ databases">
        <authorList>
            <consortium name="Lawrence Berkeley National Laboratory"/>
            <person name="Steindorff A."/>
            <person name="Hensen N."/>
            <person name="Bonometti L."/>
            <person name="Westerberg I."/>
            <person name="Brannstrom I.O."/>
            <person name="Guillou S."/>
            <person name="Cros-Aarteil S."/>
            <person name="Calhoun S."/>
            <person name="Haridas S."/>
            <person name="Kuo A."/>
            <person name="Mondo S."/>
            <person name="Pangilinan J."/>
            <person name="Riley R."/>
            <person name="Labutti K."/>
            <person name="Andreopoulos B."/>
            <person name="Lipzen A."/>
            <person name="Chen C."/>
            <person name="Yanf M."/>
            <person name="Daum C."/>
            <person name="Ng V."/>
            <person name="Clum A."/>
            <person name="Ohm R."/>
            <person name="Martin F."/>
            <person name="Silar P."/>
            <person name="Natvig D."/>
            <person name="Lalanne C."/>
            <person name="Gautier V."/>
            <person name="Ament-Velasquez S.L."/>
            <person name="Kruys A."/>
            <person name="Hutchinson M.I."/>
            <person name="Powell A.J."/>
            <person name="Barry K."/>
            <person name="Miller A.N."/>
            <person name="Grigoriev I.V."/>
            <person name="Debuchy R."/>
            <person name="Gladieux P."/>
            <person name="Thoren M.H."/>
            <person name="Johannesson H."/>
        </authorList>
    </citation>
    <scope>NUCLEOTIDE SEQUENCE</scope>
    <source>
        <strain evidence="2">CBS 141.50</strain>
    </source>
</reference>
<sequence length="527" mass="55471">MSSLSANLVASTTNPNGSIPPKNDVRVRDSFFKSVQWSADGTTLFTSSFSNRICTFVLPESLLEPRSSPVELVPHSTLALPEPTSAIAPCPYFALEHPSTQTFLTASTDHPIHLHHAFPPSPPSPSTSITHGADNDGDDVDIDDGFRHHHHHLLLQPPPLASFRLIKHETEAYLPIASLLWPAPGTHFIAGTTNRIALFDVSRPDSLVPDPLLTIPTIPSTRHLAKGGGVGMRGTVSALAAQPSGEDGSGWGLLAAGTWTRNLGLYDLVRSGECVATWSVADAAREAGIGGRGIMQTAWSPCGRYLVVNERGAKGLLVYDLRGTHRLLGTLEGRDGTTNQRLSCDVFPGSEGAGGFEVWAGTKKGGVVVWQGVGNQEGAVKPSWDWEAHDSAVGATAMHLSGSVMATCSGAWTFVDDEDDDDSSDSSSSSDSRSSGSGSDSNGSRGGSGSDGDDDSEDDADDSGSDNSSGSPSVSSSEESLSPVRRGNLKTRVVIRETSLKIWSLGTTQSSPLGRETRGSDDGESYP</sequence>
<dbReference type="InterPro" id="IPR015943">
    <property type="entry name" value="WD40/YVTN_repeat-like_dom_sf"/>
</dbReference>
<name>A0AAN6ZN45_9PEZI</name>
<dbReference type="PANTHER" id="PTHR13211">
    <property type="entry name" value="TELOMERASE CAJAL BODY PROTEIN 1"/>
    <property type="match status" value="1"/>
</dbReference>
<reference evidence="2" key="1">
    <citation type="journal article" date="2023" name="Mol. Phylogenet. Evol.">
        <title>Genome-scale phylogeny and comparative genomics of the fungal order Sordariales.</title>
        <authorList>
            <person name="Hensen N."/>
            <person name="Bonometti L."/>
            <person name="Westerberg I."/>
            <person name="Brannstrom I.O."/>
            <person name="Guillou S."/>
            <person name="Cros-Aarteil S."/>
            <person name="Calhoun S."/>
            <person name="Haridas S."/>
            <person name="Kuo A."/>
            <person name="Mondo S."/>
            <person name="Pangilinan J."/>
            <person name="Riley R."/>
            <person name="LaButti K."/>
            <person name="Andreopoulos B."/>
            <person name="Lipzen A."/>
            <person name="Chen C."/>
            <person name="Yan M."/>
            <person name="Daum C."/>
            <person name="Ng V."/>
            <person name="Clum A."/>
            <person name="Steindorff A."/>
            <person name="Ohm R.A."/>
            <person name="Martin F."/>
            <person name="Silar P."/>
            <person name="Natvig D.O."/>
            <person name="Lalanne C."/>
            <person name="Gautier V."/>
            <person name="Ament-Velasquez S.L."/>
            <person name="Kruys A."/>
            <person name="Hutchinson M.I."/>
            <person name="Powell A.J."/>
            <person name="Barry K."/>
            <person name="Miller A.N."/>
            <person name="Grigoriev I.V."/>
            <person name="Debuchy R."/>
            <person name="Gladieux P."/>
            <person name="Hiltunen Thoren M."/>
            <person name="Johannesson H."/>
        </authorList>
    </citation>
    <scope>NUCLEOTIDE SEQUENCE</scope>
    <source>
        <strain evidence="2">CBS 141.50</strain>
    </source>
</reference>
<evidence type="ECO:0000313" key="2">
    <source>
        <dbReference type="EMBL" id="KAK4144562.1"/>
    </source>
</evidence>
<proteinExistence type="predicted"/>
<dbReference type="RefSeq" id="XP_062637933.1">
    <property type="nucleotide sequence ID" value="XM_062783565.1"/>
</dbReference>
<dbReference type="PANTHER" id="PTHR13211:SF0">
    <property type="entry name" value="TELOMERASE CAJAL BODY PROTEIN 1"/>
    <property type="match status" value="1"/>
</dbReference>
<feature type="compositionally biased region" description="Acidic residues" evidence="1">
    <location>
        <begin position="451"/>
        <end position="464"/>
    </location>
</feature>
<accession>A0AAN6ZN45</accession>
<feature type="region of interest" description="Disordered" evidence="1">
    <location>
        <begin position="416"/>
        <end position="527"/>
    </location>
</feature>
<dbReference type="AlphaFoldDB" id="A0AAN6ZN45"/>
<dbReference type="InterPro" id="IPR036322">
    <property type="entry name" value="WD40_repeat_dom_sf"/>
</dbReference>
<protein>
    <submittedName>
        <fullName evidence="2">WD40-repeat-containing domain protein</fullName>
    </submittedName>
</protein>
<keyword evidence="3" id="KW-1185">Reference proteome</keyword>
<dbReference type="SUPFAM" id="SSF50978">
    <property type="entry name" value="WD40 repeat-like"/>
    <property type="match status" value="1"/>
</dbReference>
<dbReference type="GeneID" id="87820178"/>
<gene>
    <name evidence="2" type="ORF">C8A04DRAFT_36555</name>
</gene>
<evidence type="ECO:0000256" key="1">
    <source>
        <dbReference type="SAM" id="MobiDB-lite"/>
    </source>
</evidence>
<feature type="compositionally biased region" description="Low complexity" evidence="1">
    <location>
        <begin position="425"/>
        <end position="443"/>
    </location>
</feature>
<dbReference type="Gene3D" id="2.130.10.10">
    <property type="entry name" value="YVTN repeat-like/Quinoprotein amine dehydrogenase"/>
    <property type="match status" value="1"/>
</dbReference>
<evidence type="ECO:0000313" key="3">
    <source>
        <dbReference type="Proteomes" id="UP001302676"/>
    </source>
</evidence>
<dbReference type="Proteomes" id="UP001302676">
    <property type="component" value="Unassembled WGS sequence"/>
</dbReference>
<organism evidence="2 3">
    <name type="scientific">Dichotomopilus funicola</name>
    <dbReference type="NCBI Taxonomy" id="1934379"/>
    <lineage>
        <taxon>Eukaryota</taxon>
        <taxon>Fungi</taxon>
        <taxon>Dikarya</taxon>
        <taxon>Ascomycota</taxon>
        <taxon>Pezizomycotina</taxon>
        <taxon>Sordariomycetes</taxon>
        <taxon>Sordariomycetidae</taxon>
        <taxon>Sordariales</taxon>
        <taxon>Chaetomiaceae</taxon>
        <taxon>Dichotomopilus</taxon>
    </lineage>
</organism>
<feature type="compositionally biased region" description="Low complexity" evidence="1">
    <location>
        <begin position="465"/>
        <end position="480"/>
    </location>
</feature>